<evidence type="ECO:0000256" key="1">
    <source>
        <dbReference type="ARBA" id="ARBA00004141"/>
    </source>
</evidence>
<feature type="transmembrane region" description="Helical" evidence="10">
    <location>
        <begin position="249"/>
        <end position="266"/>
    </location>
</feature>
<keyword evidence="5" id="KW-0067">ATP-binding</keyword>
<keyword evidence="4" id="KW-0547">Nucleotide-binding</keyword>
<dbReference type="SUPFAM" id="SSF90123">
    <property type="entry name" value="ABC transporter transmembrane region"/>
    <property type="match status" value="1"/>
</dbReference>
<dbReference type="CDD" id="cd18560">
    <property type="entry name" value="ABC_6TM_ATM1_ABCB7_HMT1_ABCB6"/>
    <property type="match status" value="1"/>
</dbReference>
<comment type="similarity">
    <text evidence="8">Belongs to the ABC transporter superfamily. ABCB family. Heavy Metal importer (TC 3.A.1.210) subfamily.</text>
</comment>
<dbReference type="GO" id="GO:0016020">
    <property type="term" value="C:membrane"/>
    <property type="evidence" value="ECO:0007669"/>
    <property type="project" value="UniProtKB-SubCell"/>
</dbReference>
<dbReference type="PROSITE" id="PS50893">
    <property type="entry name" value="ABC_TRANSPORTER_2"/>
    <property type="match status" value="1"/>
</dbReference>
<dbReference type="InterPro" id="IPR003439">
    <property type="entry name" value="ABC_transporter-like_ATP-bd"/>
</dbReference>
<dbReference type="Proteomes" id="UP001530293">
    <property type="component" value="Unassembled WGS sequence"/>
</dbReference>
<gene>
    <name evidence="13" type="ORF">ACHAWU_002792</name>
</gene>
<dbReference type="InterPro" id="IPR027417">
    <property type="entry name" value="P-loop_NTPase"/>
</dbReference>
<evidence type="ECO:0000259" key="12">
    <source>
        <dbReference type="PROSITE" id="PS50929"/>
    </source>
</evidence>
<dbReference type="AlphaFoldDB" id="A0ABD3M2G2"/>
<comment type="subcellular location">
    <subcellularLocation>
        <location evidence="1">Membrane</location>
        <topology evidence="1">Multi-pass membrane protein</topology>
    </subcellularLocation>
</comment>
<dbReference type="PANTHER" id="PTHR24221">
    <property type="entry name" value="ATP-BINDING CASSETTE SUB-FAMILY B"/>
    <property type="match status" value="1"/>
</dbReference>
<evidence type="ECO:0000259" key="11">
    <source>
        <dbReference type="PROSITE" id="PS50893"/>
    </source>
</evidence>
<feature type="transmembrane region" description="Helical" evidence="10">
    <location>
        <begin position="187"/>
        <end position="207"/>
    </location>
</feature>
<evidence type="ECO:0000256" key="2">
    <source>
        <dbReference type="ARBA" id="ARBA00022448"/>
    </source>
</evidence>
<evidence type="ECO:0000256" key="10">
    <source>
        <dbReference type="SAM" id="Phobius"/>
    </source>
</evidence>
<feature type="transmembrane region" description="Helical" evidence="10">
    <location>
        <begin position="219"/>
        <end position="237"/>
    </location>
</feature>
<dbReference type="Gene3D" id="1.20.1560.10">
    <property type="entry name" value="ABC transporter type 1, transmembrane domain"/>
    <property type="match status" value="1"/>
</dbReference>
<comment type="caution">
    <text evidence="13">The sequence shown here is derived from an EMBL/GenBank/DDBJ whole genome shotgun (WGS) entry which is preliminary data.</text>
</comment>
<evidence type="ECO:0000256" key="9">
    <source>
        <dbReference type="SAM" id="MobiDB-lite"/>
    </source>
</evidence>
<dbReference type="InterPro" id="IPR003593">
    <property type="entry name" value="AAA+_ATPase"/>
</dbReference>
<dbReference type="GO" id="GO:0005524">
    <property type="term" value="F:ATP binding"/>
    <property type="evidence" value="ECO:0007669"/>
    <property type="project" value="UniProtKB-KW"/>
</dbReference>
<protein>
    <submittedName>
        <fullName evidence="13">Uncharacterized protein</fullName>
    </submittedName>
</protein>
<dbReference type="InterPro" id="IPR036640">
    <property type="entry name" value="ABC1_TM_sf"/>
</dbReference>
<feature type="compositionally biased region" description="Low complexity" evidence="9">
    <location>
        <begin position="113"/>
        <end position="128"/>
    </location>
</feature>
<feature type="domain" description="ABC transporter" evidence="11">
    <location>
        <begin position="663"/>
        <end position="899"/>
    </location>
</feature>
<keyword evidence="7 10" id="KW-0472">Membrane</keyword>
<sequence>MAPNSAIVAAGVSATFHLTRLVIDLVMVASETAKVNEAKIENAKQHDSSSKDVKPSSRGDRRLSTWVVNGRLSVRESIGRSYRAPDERRRGSSFLSRFSTATTTTSPPVGESTTTTATTPAANGTTDAESQTADAEEPKVGLEAAIPKISLFIHLVLVEWFIAATVLTSTSSQEYRPAFANALYDSIPLGCVSVAVFIGLLMNIRDYSRKRLTSVQRGLYSICALILMMGCIVSIAFPPTVGESGTPTSVDITSLVCLIVYALLAITEGRICRYPKVNTKDGKKLRLNRRALLTILKPYFWPQATATSATLNRIRAISTWVFVASSKACSLTAPIFLGKASTALTRGDYPNAIKYSCIYAVIQFSSTTLKEFQSLVYLHVAQAAFVELSEASFNHLHSLSLDWHLMKKLGEVIRSMDRGIAACDTLMKYLFLWLVPSIAECLMVTIIFATYFDYFPLAVSVFFFVYTYIFWTIIITLWRKKFRKQVAKSDNDWHDRCTDSLINFETVKYFTAEEYEKKRFGESVKTFQSGSINVQASLSFLNITQQVLLQACLATSLSLAVISIQQRYDCCIASGCEDGNSACCSALASCTGLEVGDFITVLSYTLNLFMPLNFLGSVYNLVVMAIVDLTNLSELLAEKPDVTDAPDAMDLPLQNMDDRDVAVEFDNVNFHYPTQPDTKGLKGLSFKMKRGTVTAIVGPTGEGKTTVSRLLFRFYDVLGGAVKVNGVDVRSLKQKSLRGNIGVVPQNTSLFNDTLKNNIKYGRQDATDEEVLQVIKDAQLQTFVDSLPEGWDTMVGDRGLKLSGGEKQRSAIARCLLKNPSIVVLDEATSSLDTITENSVQEALDRLGSARTVLVIAHRLGTIKKADNIIVLGGGKVAEEGTHDELLAKGGKYAELWNMQLHSTSDSKASSSSLNGLNGHNLERD</sequence>
<keyword evidence="6 10" id="KW-1133">Transmembrane helix</keyword>
<keyword evidence="3 10" id="KW-0812">Transmembrane</keyword>
<evidence type="ECO:0000256" key="8">
    <source>
        <dbReference type="ARBA" id="ARBA00024363"/>
    </source>
</evidence>
<feature type="domain" description="ABC transmembrane type-1" evidence="12">
    <location>
        <begin position="321"/>
        <end position="624"/>
    </location>
</feature>
<evidence type="ECO:0000256" key="5">
    <source>
        <dbReference type="ARBA" id="ARBA00022840"/>
    </source>
</evidence>
<dbReference type="InterPro" id="IPR039421">
    <property type="entry name" value="Type_1_exporter"/>
</dbReference>
<name>A0ABD3M2G2_9STRA</name>
<dbReference type="InterPro" id="IPR011527">
    <property type="entry name" value="ABC1_TM_dom"/>
</dbReference>
<dbReference type="Pfam" id="PF00664">
    <property type="entry name" value="ABC_membrane"/>
    <property type="match status" value="1"/>
</dbReference>
<evidence type="ECO:0000256" key="6">
    <source>
        <dbReference type="ARBA" id="ARBA00022989"/>
    </source>
</evidence>
<keyword evidence="14" id="KW-1185">Reference proteome</keyword>
<feature type="transmembrane region" description="Helical" evidence="10">
    <location>
        <begin position="149"/>
        <end position="167"/>
    </location>
</feature>
<evidence type="ECO:0000256" key="7">
    <source>
        <dbReference type="ARBA" id="ARBA00023136"/>
    </source>
</evidence>
<dbReference type="EMBL" id="JALLBG020000247">
    <property type="protein sequence ID" value="KAL3757872.1"/>
    <property type="molecule type" value="Genomic_DNA"/>
</dbReference>
<dbReference type="Gene3D" id="3.40.50.300">
    <property type="entry name" value="P-loop containing nucleotide triphosphate hydrolases"/>
    <property type="match status" value="1"/>
</dbReference>
<evidence type="ECO:0000313" key="13">
    <source>
        <dbReference type="EMBL" id="KAL3757872.1"/>
    </source>
</evidence>
<feature type="region of interest" description="Disordered" evidence="9">
    <location>
        <begin position="39"/>
        <end position="60"/>
    </location>
</feature>
<feature type="transmembrane region" description="Helical" evidence="10">
    <location>
        <begin position="430"/>
        <end position="451"/>
    </location>
</feature>
<evidence type="ECO:0000313" key="14">
    <source>
        <dbReference type="Proteomes" id="UP001530293"/>
    </source>
</evidence>
<reference evidence="13 14" key="1">
    <citation type="submission" date="2024-10" db="EMBL/GenBank/DDBJ databases">
        <title>Updated reference genomes for cyclostephanoid diatoms.</title>
        <authorList>
            <person name="Roberts W.R."/>
            <person name="Alverson A.J."/>
        </authorList>
    </citation>
    <scope>NUCLEOTIDE SEQUENCE [LARGE SCALE GENOMIC DNA]</scope>
    <source>
        <strain evidence="13 14">AJA232-27</strain>
    </source>
</reference>
<dbReference type="SUPFAM" id="SSF52540">
    <property type="entry name" value="P-loop containing nucleoside triphosphate hydrolases"/>
    <property type="match status" value="1"/>
</dbReference>
<evidence type="ECO:0000256" key="3">
    <source>
        <dbReference type="ARBA" id="ARBA00022692"/>
    </source>
</evidence>
<feature type="region of interest" description="Disordered" evidence="9">
    <location>
        <begin position="82"/>
        <end position="136"/>
    </location>
</feature>
<proteinExistence type="inferred from homology"/>
<keyword evidence="2" id="KW-0813">Transport</keyword>
<dbReference type="PANTHER" id="PTHR24221:SF503">
    <property type="entry name" value="MITOCHONDRIAL POTASSIUM CHANNEL ATP-BINDING SUBUNIT"/>
    <property type="match status" value="1"/>
</dbReference>
<dbReference type="PROSITE" id="PS50929">
    <property type="entry name" value="ABC_TM1F"/>
    <property type="match status" value="1"/>
</dbReference>
<accession>A0ABD3M2G2</accession>
<dbReference type="SMART" id="SM00382">
    <property type="entry name" value="AAA"/>
    <property type="match status" value="1"/>
</dbReference>
<dbReference type="Pfam" id="PF00005">
    <property type="entry name" value="ABC_tran"/>
    <property type="match status" value="1"/>
</dbReference>
<organism evidence="13 14">
    <name type="scientific">Discostella pseudostelligera</name>
    <dbReference type="NCBI Taxonomy" id="259834"/>
    <lineage>
        <taxon>Eukaryota</taxon>
        <taxon>Sar</taxon>
        <taxon>Stramenopiles</taxon>
        <taxon>Ochrophyta</taxon>
        <taxon>Bacillariophyta</taxon>
        <taxon>Coscinodiscophyceae</taxon>
        <taxon>Thalassiosirophycidae</taxon>
        <taxon>Stephanodiscales</taxon>
        <taxon>Stephanodiscaceae</taxon>
        <taxon>Discostella</taxon>
    </lineage>
</organism>
<dbReference type="FunFam" id="3.40.50.300:FF:000287">
    <property type="entry name" value="Multidrug ABC transporter ATP-binding protein"/>
    <property type="match status" value="1"/>
</dbReference>
<feature type="transmembrane region" description="Helical" evidence="10">
    <location>
        <begin position="457"/>
        <end position="478"/>
    </location>
</feature>
<evidence type="ECO:0000256" key="4">
    <source>
        <dbReference type="ARBA" id="ARBA00022741"/>
    </source>
</evidence>
<feature type="region of interest" description="Disordered" evidence="9">
    <location>
        <begin position="905"/>
        <end position="925"/>
    </location>
</feature>